<dbReference type="PANTHER" id="PTHR30619">
    <property type="entry name" value="DNA INTERNALIZATION/COMPETENCE PROTEIN COMEC/REC2"/>
    <property type="match status" value="1"/>
</dbReference>
<dbReference type="InterPro" id="IPR036866">
    <property type="entry name" value="RibonucZ/Hydroxyglut_hydro"/>
</dbReference>
<keyword evidence="3" id="KW-1185">Reference proteome</keyword>
<dbReference type="AlphaFoldDB" id="A0A840CL94"/>
<dbReference type="RefSeq" id="WP_183305761.1">
    <property type="nucleotide sequence ID" value="NZ_JACIEP010000002.1"/>
</dbReference>
<gene>
    <name evidence="2" type="ORF">GGR21_000705</name>
</gene>
<proteinExistence type="predicted"/>
<name>A0A840CL94_9BACT</name>
<dbReference type="Gene3D" id="3.60.15.10">
    <property type="entry name" value="Ribonuclease Z/Hydroxyacylglutathione hydrolase-like"/>
    <property type="match status" value="1"/>
</dbReference>
<evidence type="ECO:0000313" key="2">
    <source>
        <dbReference type="EMBL" id="MBB4034818.1"/>
    </source>
</evidence>
<dbReference type="InterPro" id="IPR052159">
    <property type="entry name" value="Competence_DNA_uptake"/>
</dbReference>
<dbReference type="PANTHER" id="PTHR30619:SF1">
    <property type="entry name" value="RECOMBINATION PROTEIN 2"/>
    <property type="match status" value="1"/>
</dbReference>
<protein>
    <submittedName>
        <fullName evidence="2">Beta-lactamase superfamily II metal-dependent hydrolase</fullName>
    </submittedName>
</protein>
<sequence>MKKAIIILLTVLLSLYIQAQQLHESYPQWQKGDFDALMINTGRGDAMLITMPDGTRMLIDAGELDLEDPRTWSPRNTTAKPNASRFAYQWISHYIRILTPKGEKPVLDYSLITHFHDDHYGLVYDGSAKSCEGGYLLSGITGVGDNIPIRKIVDRGYPDYNQPYNLEYHLANGANKKEYQTFINYKEFLDYHKKESGLVIEKFDVGSDTQFVPKSGFSGFKIRNLYANGYTANKEIEPLYSDTASYKASENNVSCALRINYGKFSMFIGGDITGIGGVGDPQSYNVESAIAPLIGRVDVAVANHHAGRDVLNSTFIGTLRPRVWMQSVWSSDQPAHKTLIRLTSKGIYPDDRDLFATNILDVNRNFIGDLVEKAYKSTDGHILLRVKENGEYYIYILDSDRNDLKLKQKFGPYSGFTK</sequence>
<dbReference type="SUPFAM" id="SSF56281">
    <property type="entry name" value="Metallo-hydrolase/oxidoreductase"/>
    <property type="match status" value="1"/>
</dbReference>
<organism evidence="2 3">
    <name type="scientific">Dysgonomonas hofstadii</name>
    <dbReference type="NCBI Taxonomy" id="637886"/>
    <lineage>
        <taxon>Bacteria</taxon>
        <taxon>Pseudomonadati</taxon>
        <taxon>Bacteroidota</taxon>
        <taxon>Bacteroidia</taxon>
        <taxon>Bacteroidales</taxon>
        <taxon>Dysgonomonadaceae</taxon>
        <taxon>Dysgonomonas</taxon>
    </lineage>
</organism>
<accession>A0A840CL94</accession>
<evidence type="ECO:0000313" key="3">
    <source>
        <dbReference type="Proteomes" id="UP000555103"/>
    </source>
</evidence>
<comment type="caution">
    <text evidence="2">The sequence shown here is derived from an EMBL/GenBank/DDBJ whole genome shotgun (WGS) entry which is preliminary data.</text>
</comment>
<keyword evidence="1" id="KW-0732">Signal</keyword>
<dbReference type="EMBL" id="JACIEP010000002">
    <property type="protein sequence ID" value="MBB4034818.1"/>
    <property type="molecule type" value="Genomic_DNA"/>
</dbReference>
<reference evidence="2 3" key="1">
    <citation type="submission" date="2020-08" db="EMBL/GenBank/DDBJ databases">
        <title>Genomic Encyclopedia of Type Strains, Phase IV (KMG-IV): sequencing the most valuable type-strain genomes for metagenomic binning, comparative biology and taxonomic classification.</title>
        <authorList>
            <person name="Goeker M."/>
        </authorList>
    </citation>
    <scope>NUCLEOTIDE SEQUENCE [LARGE SCALE GENOMIC DNA]</scope>
    <source>
        <strain evidence="2 3">DSM 104969</strain>
    </source>
</reference>
<feature type="signal peptide" evidence="1">
    <location>
        <begin position="1"/>
        <end position="19"/>
    </location>
</feature>
<keyword evidence="2" id="KW-0378">Hydrolase</keyword>
<dbReference type="Proteomes" id="UP000555103">
    <property type="component" value="Unassembled WGS sequence"/>
</dbReference>
<dbReference type="GO" id="GO:0016787">
    <property type="term" value="F:hydrolase activity"/>
    <property type="evidence" value="ECO:0007669"/>
    <property type="project" value="UniProtKB-KW"/>
</dbReference>
<feature type="chain" id="PRO_5032817329" evidence="1">
    <location>
        <begin position="20"/>
        <end position="418"/>
    </location>
</feature>
<evidence type="ECO:0000256" key="1">
    <source>
        <dbReference type="SAM" id="SignalP"/>
    </source>
</evidence>